<dbReference type="Proteomes" id="UP000061457">
    <property type="component" value="Chromosome I"/>
</dbReference>
<dbReference type="InterPro" id="IPR024524">
    <property type="entry name" value="DUF3800"/>
</dbReference>
<protein>
    <recommendedName>
        <fullName evidence="3">DUF3800 domain-containing protein</fullName>
    </recommendedName>
</protein>
<organism evidence="1 2">
    <name type="scientific">Pseudoalteromonas phenolica</name>
    <dbReference type="NCBI Taxonomy" id="161398"/>
    <lineage>
        <taxon>Bacteria</taxon>
        <taxon>Pseudomonadati</taxon>
        <taxon>Pseudomonadota</taxon>
        <taxon>Gammaproteobacteria</taxon>
        <taxon>Alteromonadales</taxon>
        <taxon>Pseudoalteromonadaceae</taxon>
        <taxon>Pseudoalteromonas</taxon>
    </lineage>
</organism>
<proteinExistence type="predicted"/>
<evidence type="ECO:0008006" key="3">
    <source>
        <dbReference type="Google" id="ProtNLM"/>
    </source>
</evidence>
<evidence type="ECO:0000313" key="1">
    <source>
        <dbReference type="EMBL" id="ALO42525.1"/>
    </source>
</evidence>
<evidence type="ECO:0000313" key="2">
    <source>
        <dbReference type="Proteomes" id="UP000061457"/>
    </source>
</evidence>
<accession>A0A0S2K2Q1</accession>
<dbReference type="PATRIC" id="fig|161398.10.peg.2061"/>
<gene>
    <name evidence="1" type="ORF">PP2015_2027</name>
</gene>
<dbReference type="STRING" id="161398.PP2015_2027"/>
<dbReference type="KEGG" id="pphe:PP2015_2027"/>
<dbReference type="EMBL" id="CP013187">
    <property type="protein sequence ID" value="ALO42525.1"/>
    <property type="molecule type" value="Genomic_DNA"/>
</dbReference>
<dbReference type="RefSeq" id="WP_058030181.1">
    <property type="nucleotide sequence ID" value="NZ_CP013187.1"/>
</dbReference>
<sequence>MSKSKEGAFIYADESGHSGKDIFSEKSPIYYQGAVISVGEIETKVAPIIQKYCTDNGLERLHGYELGEEKVNSLCLELLEALDDTQWKFHYTTLQKRYIAPTKFVDTVFDCWDNPAVHPFWYTTELFRHTLCVLIDDMMEDDLDVEFWNCYLKDDLDGLINICKALLEKAPYIYDKRACEVVTAGLSYAIDNPDIFTLISAKGKSAYKKQTPNIIAFSSLLTATHRFCKEYGVSVSELIHDQSDEFKGTMREYHRMFFGVDFEEDKFGGIPQFKEVEYDLGEFRLESSKISYGLQVADLFLWLIQRDVKNNSLEETKAKILDNSDDFVISRSMSLAIIQARHFQLMQQELTPEMIKAGKELNQKIEANQKATMEAMDK</sequence>
<name>A0A0S2K2Q1_9GAMM</name>
<dbReference type="Pfam" id="PF12686">
    <property type="entry name" value="DUF3800"/>
    <property type="match status" value="1"/>
</dbReference>
<dbReference type="AlphaFoldDB" id="A0A0S2K2Q1"/>
<reference evidence="1 2" key="1">
    <citation type="submission" date="2015-11" db="EMBL/GenBank/DDBJ databases">
        <authorList>
            <person name="Zhang Y."/>
            <person name="Guo Z."/>
        </authorList>
    </citation>
    <scope>NUCLEOTIDE SEQUENCE [LARGE SCALE GENOMIC DNA]</scope>
    <source>
        <strain evidence="1 2">KCTC 12086</strain>
    </source>
</reference>
<keyword evidence="2" id="KW-1185">Reference proteome</keyword>
<dbReference type="OrthoDB" id="9778547at2"/>